<dbReference type="InterPro" id="IPR029526">
    <property type="entry name" value="PGBD"/>
</dbReference>
<dbReference type="OrthoDB" id="118105at2759"/>
<dbReference type="EMBL" id="CAKOFQ010007528">
    <property type="protein sequence ID" value="CAH2003075.1"/>
    <property type="molecule type" value="Genomic_DNA"/>
</dbReference>
<dbReference type="PANTHER" id="PTHR47272">
    <property type="entry name" value="DDE_TNP_1_7 DOMAIN-CONTAINING PROTEIN"/>
    <property type="match status" value="1"/>
</dbReference>
<comment type="caution">
    <text evidence="2">The sequence shown here is derived from an EMBL/GenBank/DDBJ whole genome shotgun (WGS) entry which is preliminary data.</text>
</comment>
<dbReference type="PANTHER" id="PTHR47272:SF2">
    <property type="entry name" value="PIGGYBAC TRANSPOSABLE ELEMENT-DERIVED PROTEIN 3-LIKE"/>
    <property type="match status" value="1"/>
</dbReference>
<accession>A0A9P0LPW4</accession>
<organism evidence="2 3">
    <name type="scientific">Acanthoscelides obtectus</name>
    <name type="common">Bean weevil</name>
    <name type="synonym">Bruchus obtectus</name>
    <dbReference type="NCBI Taxonomy" id="200917"/>
    <lineage>
        <taxon>Eukaryota</taxon>
        <taxon>Metazoa</taxon>
        <taxon>Ecdysozoa</taxon>
        <taxon>Arthropoda</taxon>
        <taxon>Hexapoda</taxon>
        <taxon>Insecta</taxon>
        <taxon>Pterygota</taxon>
        <taxon>Neoptera</taxon>
        <taxon>Endopterygota</taxon>
        <taxon>Coleoptera</taxon>
        <taxon>Polyphaga</taxon>
        <taxon>Cucujiformia</taxon>
        <taxon>Chrysomeloidea</taxon>
        <taxon>Chrysomelidae</taxon>
        <taxon>Bruchinae</taxon>
        <taxon>Bruchini</taxon>
        <taxon>Acanthoscelides</taxon>
    </lineage>
</organism>
<sequence length="1077" mass="123181">GKASYITNLQRIVEETPQPSPAPSLQHRAESLSALNRRSMRKRRTILYAKIKSLENKELFRDLQNGLSRSAGGFCLLKSSTAVLFLRPPIQVLSSTSKISRCLILAVFAIEDFVTFLNNLLETSSSFFSPSSIVSELLVLSPTESKESDSLNSELTLAVLLSGLPLALLPDHLPEEYENVERYVRPSANNCLNFVTSNYTDERPPGKLFVDFASTTLDTSVLPPSPIRPTLVSHLRRESVSLFSVVMAAARDSRLDAIFGNKRVLRPGEDDEKLEQILQLIANDDSDVEMSDDENEIENMDNLVQREDEINDEDLVSSSDEEGEDRIPLSVLREKLRTAKQTPNSSQRQFWRRNDTFTPPNFEGPSSECSAQLRNGWTAKSYFAMYLEDDMFQKVCDCTNARYVELKGVSLRLTLNEIKHFFGIICLMSCLKYPRIRMYWAKPTRVAAIADVMTRSIRSNLKVVIDGSISEEKRRYDKFWKVRPILEAVLQGCLQLPREKVVAVDEQMIPFTGTCQMKQFVRGKPNPEGLKNFVVAAPDGLVVDFELYQGKNTFPDDSVKRLGVGPSAVVRLGRTLFPGTHVYCDRYFTTIPLLEYLRQQKKYCTGTIMKSRVPAAAHLTSDKMMAKIGRGSSEQIVRQDGEIVVVQWYDLKSVLLASTRLGIQPSDECKRWSKKDSKYIQVARPYIVAKYNDCMEGIDLIDRMISYYRIQARSKKWTVRSRHKTEYTEYEKCDAASKKAEVEKKRKCTEETSLQLVKRQVTLQESLMKHQCWDSSHEKSRELDKLICEMIALQDLPFNFIEGIGFRRFVQAAQPKYDLKKRQYYTSHLCNYVYPKLYEKIKNLIKDLEYVSFTTDIWTEPGAGVSLLSFTVHGINDDFKRVYLVLKCVTLEERHTGDLVAQKLDEILEEWDIPRQKLHAMVRDGGSNMKRAARISQIDDIDCTLHQLQLCVRSALASNEHFSTLLAKCKQIATHFNHSITGQKELNDFQERLGLPQLSVIQECATRWNSMFYMIERLIKIKDAIILYTSQHPNLPQLVPSDWVKLETCTRILKPFEEVTKSLSSTEACISSVLLYH</sequence>
<keyword evidence="3" id="KW-1185">Reference proteome</keyword>
<evidence type="ECO:0000313" key="3">
    <source>
        <dbReference type="Proteomes" id="UP001152888"/>
    </source>
</evidence>
<dbReference type="Proteomes" id="UP001152888">
    <property type="component" value="Unassembled WGS sequence"/>
</dbReference>
<protein>
    <recommendedName>
        <fullName evidence="1">PiggyBac transposable element-derived protein domain-containing protein</fullName>
    </recommendedName>
</protein>
<dbReference type="AlphaFoldDB" id="A0A9P0LPW4"/>
<gene>
    <name evidence="2" type="ORF">ACAOBT_LOCUS27160</name>
</gene>
<evidence type="ECO:0000259" key="1">
    <source>
        <dbReference type="Pfam" id="PF13843"/>
    </source>
</evidence>
<dbReference type="Pfam" id="PF13843">
    <property type="entry name" value="DDE_Tnp_1_7"/>
    <property type="match status" value="1"/>
</dbReference>
<reference evidence="2" key="1">
    <citation type="submission" date="2022-03" db="EMBL/GenBank/DDBJ databases">
        <authorList>
            <person name="Sayadi A."/>
        </authorList>
    </citation>
    <scope>NUCLEOTIDE SEQUENCE</scope>
</reference>
<dbReference type="InterPro" id="IPR012337">
    <property type="entry name" value="RNaseH-like_sf"/>
</dbReference>
<feature type="domain" description="PiggyBac transposable element-derived protein" evidence="1">
    <location>
        <begin position="379"/>
        <end position="720"/>
    </location>
</feature>
<name>A0A9P0LPW4_ACAOB</name>
<dbReference type="SUPFAM" id="SSF53098">
    <property type="entry name" value="Ribonuclease H-like"/>
    <property type="match status" value="1"/>
</dbReference>
<feature type="non-terminal residue" evidence="2">
    <location>
        <position position="1"/>
    </location>
</feature>
<proteinExistence type="predicted"/>
<evidence type="ECO:0000313" key="2">
    <source>
        <dbReference type="EMBL" id="CAH2003075.1"/>
    </source>
</evidence>